<comment type="caution">
    <text evidence="6">The sequence shown here is derived from an EMBL/GenBank/DDBJ whole genome shotgun (WGS) entry which is preliminary data.</text>
</comment>
<dbReference type="CDD" id="cd05466">
    <property type="entry name" value="PBP2_LTTR_substrate"/>
    <property type="match status" value="1"/>
</dbReference>
<dbReference type="PRINTS" id="PR00039">
    <property type="entry name" value="HTHLYSR"/>
</dbReference>
<evidence type="ECO:0000256" key="3">
    <source>
        <dbReference type="ARBA" id="ARBA00023125"/>
    </source>
</evidence>
<dbReference type="InterPro" id="IPR050950">
    <property type="entry name" value="HTH-type_LysR_regulators"/>
</dbReference>
<evidence type="ECO:0000259" key="5">
    <source>
        <dbReference type="PROSITE" id="PS50931"/>
    </source>
</evidence>
<dbReference type="Pfam" id="PF00126">
    <property type="entry name" value="HTH_1"/>
    <property type="match status" value="1"/>
</dbReference>
<keyword evidence="2" id="KW-0805">Transcription regulation</keyword>
<evidence type="ECO:0000256" key="2">
    <source>
        <dbReference type="ARBA" id="ARBA00023015"/>
    </source>
</evidence>
<reference evidence="7" key="1">
    <citation type="journal article" date="2019" name="Int. J. Syst. Evol. Microbiol.">
        <title>The Global Catalogue of Microorganisms (GCM) 10K type strain sequencing project: providing services to taxonomists for standard genome sequencing and annotation.</title>
        <authorList>
            <consortium name="The Broad Institute Genomics Platform"/>
            <consortium name="The Broad Institute Genome Sequencing Center for Infectious Disease"/>
            <person name="Wu L."/>
            <person name="Ma J."/>
        </authorList>
    </citation>
    <scope>NUCLEOTIDE SEQUENCE [LARGE SCALE GENOMIC DNA]</scope>
    <source>
        <strain evidence="7">KCTC 32465</strain>
    </source>
</reference>
<feature type="domain" description="HTH lysR-type" evidence="5">
    <location>
        <begin position="14"/>
        <end position="70"/>
    </location>
</feature>
<protein>
    <submittedName>
        <fullName evidence="6">LysR family transcriptional regulator</fullName>
    </submittedName>
</protein>
<comment type="similarity">
    <text evidence="1">Belongs to the LysR transcriptional regulatory family.</text>
</comment>
<dbReference type="InterPro" id="IPR000847">
    <property type="entry name" value="LysR_HTH_N"/>
</dbReference>
<proteinExistence type="inferred from homology"/>
<dbReference type="Proteomes" id="UP000634455">
    <property type="component" value="Unassembled WGS sequence"/>
</dbReference>
<sequence length="311" mass="34530">MTHISIFYMQRFSNINALLAFVTVVKEGSVSAAADAMNLTQPAISHQLKRLSAETDVVLFKRTSSGLQLTQDGANLVAKAERVIEAATDFHRSAHKRAGRISGKLRIGTIVDPAFIRLGQMLHHMRNDYPDIETELIHGVSGETLSRLRRNQIDAGFYLSGPDEFENTQSDQEEPIHALRLADFNYRIIGPTGWQKQLETASWIELAALPWIGTPEVSVHHRLLKPIFATHDVVQNIVARVDQEASMLEMVRSGIGLSLCRDSIALSQKQSSGLALCPEIHVPATLSFITLAQRKDDITTSVLFKSVGRIW</sequence>
<dbReference type="PANTHER" id="PTHR30419">
    <property type="entry name" value="HTH-TYPE TRANSCRIPTIONAL REGULATOR YBHD"/>
    <property type="match status" value="1"/>
</dbReference>
<keyword evidence="4" id="KW-0804">Transcription</keyword>
<keyword evidence="3" id="KW-0238">DNA-binding</keyword>
<accession>A0ABQ3D765</accession>
<organism evidence="6 7">
    <name type="scientific">Paramylibacter ulvae</name>
    <dbReference type="NCBI Taxonomy" id="1651968"/>
    <lineage>
        <taxon>Bacteria</taxon>
        <taxon>Pseudomonadati</taxon>
        <taxon>Pseudomonadota</taxon>
        <taxon>Alphaproteobacteria</taxon>
        <taxon>Rhodobacterales</taxon>
        <taxon>Paracoccaceae</taxon>
        <taxon>Paramylibacter</taxon>
    </lineage>
</organism>
<dbReference type="SUPFAM" id="SSF46785">
    <property type="entry name" value="Winged helix' DNA-binding domain"/>
    <property type="match status" value="1"/>
</dbReference>
<evidence type="ECO:0000256" key="1">
    <source>
        <dbReference type="ARBA" id="ARBA00009437"/>
    </source>
</evidence>
<name>A0ABQ3D765_9RHOB</name>
<dbReference type="EMBL" id="BMZF01000013">
    <property type="protein sequence ID" value="GHA62266.1"/>
    <property type="molecule type" value="Genomic_DNA"/>
</dbReference>
<dbReference type="Pfam" id="PF03466">
    <property type="entry name" value="LysR_substrate"/>
    <property type="match status" value="1"/>
</dbReference>
<gene>
    <name evidence="6" type="ORF">GCM10008927_29640</name>
</gene>
<dbReference type="Gene3D" id="1.10.10.10">
    <property type="entry name" value="Winged helix-like DNA-binding domain superfamily/Winged helix DNA-binding domain"/>
    <property type="match status" value="1"/>
</dbReference>
<evidence type="ECO:0000313" key="6">
    <source>
        <dbReference type="EMBL" id="GHA62266.1"/>
    </source>
</evidence>
<dbReference type="SUPFAM" id="SSF53850">
    <property type="entry name" value="Periplasmic binding protein-like II"/>
    <property type="match status" value="1"/>
</dbReference>
<evidence type="ECO:0000313" key="7">
    <source>
        <dbReference type="Proteomes" id="UP000634455"/>
    </source>
</evidence>
<dbReference type="InterPro" id="IPR036388">
    <property type="entry name" value="WH-like_DNA-bd_sf"/>
</dbReference>
<dbReference type="InterPro" id="IPR005119">
    <property type="entry name" value="LysR_subst-bd"/>
</dbReference>
<dbReference type="Gene3D" id="3.40.190.10">
    <property type="entry name" value="Periplasmic binding protein-like II"/>
    <property type="match status" value="2"/>
</dbReference>
<evidence type="ECO:0000256" key="4">
    <source>
        <dbReference type="ARBA" id="ARBA00023163"/>
    </source>
</evidence>
<dbReference type="InterPro" id="IPR036390">
    <property type="entry name" value="WH_DNA-bd_sf"/>
</dbReference>
<keyword evidence="7" id="KW-1185">Reference proteome</keyword>
<dbReference type="PROSITE" id="PS50931">
    <property type="entry name" value="HTH_LYSR"/>
    <property type="match status" value="1"/>
</dbReference>